<dbReference type="Gene3D" id="3.30.420.10">
    <property type="entry name" value="Ribonuclease H-like superfamily/Ribonuclease H"/>
    <property type="match status" value="1"/>
</dbReference>
<dbReference type="InterPro" id="IPR038717">
    <property type="entry name" value="Tc1-like_DDE_dom"/>
</dbReference>
<organism evidence="2 3">
    <name type="scientific">Acrobeloides nanus</name>
    <dbReference type="NCBI Taxonomy" id="290746"/>
    <lineage>
        <taxon>Eukaryota</taxon>
        <taxon>Metazoa</taxon>
        <taxon>Ecdysozoa</taxon>
        <taxon>Nematoda</taxon>
        <taxon>Chromadorea</taxon>
        <taxon>Rhabditida</taxon>
        <taxon>Tylenchina</taxon>
        <taxon>Cephalobomorpha</taxon>
        <taxon>Cephaloboidea</taxon>
        <taxon>Cephalobidae</taxon>
        <taxon>Acrobeloides</taxon>
    </lineage>
</organism>
<dbReference type="Proteomes" id="UP000887540">
    <property type="component" value="Unplaced"/>
</dbReference>
<dbReference type="PANTHER" id="PTHR47326:SF1">
    <property type="entry name" value="HTH PSQ-TYPE DOMAIN-CONTAINING PROTEIN"/>
    <property type="match status" value="1"/>
</dbReference>
<evidence type="ECO:0000313" key="3">
    <source>
        <dbReference type="WBParaSite" id="ACRNAN_scaffold10851.g13453.t1"/>
    </source>
</evidence>
<dbReference type="InterPro" id="IPR036397">
    <property type="entry name" value="RNaseH_sf"/>
</dbReference>
<accession>A0A914CIG4</accession>
<dbReference type="AlphaFoldDB" id="A0A914CIG4"/>
<sequence>MAMLREHLLPWANDLFDGEEWCFQQDTAPAHKANETQEFLFEECPDFITKAEWPPYSPDLNPMDYSVWSILEAKACAKPHKTIESLKRSLLKAWDEIPLETLVKIADNFPKRLQACVEAEGGYFE</sequence>
<dbReference type="GO" id="GO:0003676">
    <property type="term" value="F:nucleic acid binding"/>
    <property type="evidence" value="ECO:0007669"/>
    <property type="project" value="InterPro"/>
</dbReference>
<name>A0A914CIG4_9BILA</name>
<feature type="domain" description="Tc1-like transposase DDE" evidence="1">
    <location>
        <begin position="20"/>
        <end position="87"/>
    </location>
</feature>
<evidence type="ECO:0000259" key="1">
    <source>
        <dbReference type="Pfam" id="PF13358"/>
    </source>
</evidence>
<proteinExistence type="predicted"/>
<reference evidence="3" key="1">
    <citation type="submission" date="2022-11" db="UniProtKB">
        <authorList>
            <consortium name="WormBaseParasite"/>
        </authorList>
    </citation>
    <scope>IDENTIFICATION</scope>
</reference>
<dbReference type="PANTHER" id="PTHR47326">
    <property type="entry name" value="TRANSPOSABLE ELEMENT TC3 TRANSPOSASE-LIKE PROTEIN"/>
    <property type="match status" value="1"/>
</dbReference>
<protein>
    <submittedName>
        <fullName evidence="3">Tc1-like transposase DDE domain-containing protein</fullName>
    </submittedName>
</protein>
<dbReference type="WBParaSite" id="ACRNAN_scaffold10851.g13453.t1">
    <property type="protein sequence ID" value="ACRNAN_scaffold10851.g13453.t1"/>
    <property type="gene ID" value="ACRNAN_scaffold10851.g13453"/>
</dbReference>
<keyword evidence="2" id="KW-1185">Reference proteome</keyword>
<evidence type="ECO:0000313" key="2">
    <source>
        <dbReference type="Proteomes" id="UP000887540"/>
    </source>
</evidence>
<dbReference type="Pfam" id="PF13358">
    <property type="entry name" value="DDE_3"/>
    <property type="match status" value="1"/>
</dbReference>